<dbReference type="PANTHER" id="PTHR24221:SF654">
    <property type="entry name" value="ATP-BINDING CASSETTE SUB-FAMILY B MEMBER 6"/>
    <property type="match status" value="1"/>
</dbReference>
<sequence>MFRTARYYAGSKRNKHLVVLIMFVAANVIATVNPLLYGWFINKLQLEGTAIIYHAWLYALAYLGLNLLQWSLYGPARIMGRHLAFEVSKNYLCELHHHVIRLPLKWHTNNHSGATISRITKGYEALKNYYQNDWLYVKAICNFLFSVIAMVYFSPLFGSIGVLLGFLAMFVIFKFDAAYFKAMKDTNERENEVSSSLLDSISNIITVVSLRIEKQMENNVLQKVMLVLPAFKRKVKINALKWFLADILITLIYISIVVGYVYQNYQVGQTFLIGGLVTLLVYVNRFTGVFNDMAWLFSMILEQSANVKNAEVIQQAAKQSPFSEHEMPKVKEWKTINLKNINFSYHGNTVNGKNIRNLQSINLTIHSGQRIALIGKSGSGKSTLLALFRGLFGGGYSLDIKIDDKDFGDHLKILADQTTFLPQEPEIFENTILYNLTLGLPFEKEDIDLACKLARIDEEINVLPKGIHSNLKEKGVNLSGGQKQRLALARGLLMMQNSRIVLMDEPTSSVDLKTENTIFDSIFNKLKGKTIIASIHRLHLLEKFDYVYILQEGQLVDEGTPHHLTNHSSIFKEHSAK</sequence>
<dbReference type="InterPro" id="IPR003593">
    <property type="entry name" value="AAA+_ATPase"/>
</dbReference>
<feature type="transmembrane region" description="Helical" evidence="7">
    <location>
        <begin position="160"/>
        <end position="180"/>
    </location>
</feature>
<organism evidence="10 11">
    <name type="scientific">Agaribacillus aureus</name>
    <dbReference type="NCBI Taxonomy" id="3051825"/>
    <lineage>
        <taxon>Bacteria</taxon>
        <taxon>Pseudomonadati</taxon>
        <taxon>Bacteroidota</taxon>
        <taxon>Cytophagia</taxon>
        <taxon>Cytophagales</taxon>
        <taxon>Splendidivirgaceae</taxon>
        <taxon>Agaribacillus</taxon>
    </lineage>
</organism>
<comment type="subcellular location">
    <subcellularLocation>
        <location evidence="1">Cell membrane</location>
        <topology evidence="1">Multi-pass membrane protein</topology>
    </subcellularLocation>
</comment>
<evidence type="ECO:0000256" key="3">
    <source>
        <dbReference type="ARBA" id="ARBA00022741"/>
    </source>
</evidence>
<feature type="transmembrane region" description="Helical" evidence="7">
    <location>
        <begin position="16"/>
        <end position="39"/>
    </location>
</feature>
<gene>
    <name evidence="10" type="ORF">QQ020_23075</name>
</gene>
<feature type="transmembrane region" description="Helical" evidence="7">
    <location>
        <begin position="267"/>
        <end position="283"/>
    </location>
</feature>
<evidence type="ECO:0000259" key="9">
    <source>
        <dbReference type="PROSITE" id="PS50929"/>
    </source>
</evidence>
<feature type="domain" description="ABC transmembrane type-1" evidence="9">
    <location>
        <begin position="17"/>
        <end position="302"/>
    </location>
</feature>
<comment type="caution">
    <text evidence="10">The sequence shown here is derived from an EMBL/GenBank/DDBJ whole genome shotgun (WGS) entry which is preliminary data.</text>
</comment>
<feature type="domain" description="ABC transporter" evidence="8">
    <location>
        <begin position="336"/>
        <end position="577"/>
    </location>
</feature>
<protein>
    <submittedName>
        <fullName evidence="10">ABC transporter ATP-binding protein</fullName>
    </submittedName>
</protein>
<dbReference type="PROSITE" id="PS00211">
    <property type="entry name" value="ABC_TRANSPORTER_1"/>
    <property type="match status" value="1"/>
</dbReference>
<dbReference type="InterPro" id="IPR017871">
    <property type="entry name" value="ABC_transporter-like_CS"/>
</dbReference>
<dbReference type="SUPFAM" id="SSF52540">
    <property type="entry name" value="P-loop containing nucleoside triphosphate hydrolases"/>
    <property type="match status" value="1"/>
</dbReference>
<evidence type="ECO:0000256" key="5">
    <source>
        <dbReference type="ARBA" id="ARBA00022989"/>
    </source>
</evidence>
<evidence type="ECO:0000256" key="2">
    <source>
        <dbReference type="ARBA" id="ARBA00022692"/>
    </source>
</evidence>
<dbReference type="InterPro" id="IPR027417">
    <property type="entry name" value="P-loop_NTPase"/>
</dbReference>
<dbReference type="InterPro" id="IPR011527">
    <property type="entry name" value="ABC1_TM_dom"/>
</dbReference>
<dbReference type="RefSeq" id="WP_346760320.1">
    <property type="nucleotide sequence ID" value="NZ_JAUJEB010000005.1"/>
</dbReference>
<dbReference type="PANTHER" id="PTHR24221">
    <property type="entry name" value="ATP-BINDING CASSETTE SUB-FAMILY B"/>
    <property type="match status" value="1"/>
</dbReference>
<dbReference type="SMART" id="SM00382">
    <property type="entry name" value="AAA"/>
    <property type="match status" value="1"/>
</dbReference>
<evidence type="ECO:0000256" key="4">
    <source>
        <dbReference type="ARBA" id="ARBA00022840"/>
    </source>
</evidence>
<keyword evidence="5 7" id="KW-1133">Transmembrane helix</keyword>
<dbReference type="EMBL" id="JAUJEB010000005">
    <property type="protein sequence ID" value="MDN5214982.1"/>
    <property type="molecule type" value="Genomic_DNA"/>
</dbReference>
<dbReference type="InterPro" id="IPR003439">
    <property type="entry name" value="ABC_transporter-like_ATP-bd"/>
</dbReference>
<keyword evidence="6 7" id="KW-0472">Membrane</keyword>
<evidence type="ECO:0000256" key="6">
    <source>
        <dbReference type="ARBA" id="ARBA00023136"/>
    </source>
</evidence>
<dbReference type="GO" id="GO:0005524">
    <property type="term" value="F:ATP binding"/>
    <property type="evidence" value="ECO:0007669"/>
    <property type="project" value="UniProtKB-KW"/>
</dbReference>
<dbReference type="PROSITE" id="PS50893">
    <property type="entry name" value="ABC_TRANSPORTER_2"/>
    <property type="match status" value="1"/>
</dbReference>
<evidence type="ECO:0000313" key="10">
    <source>
        <dbReference type="EMBL" id="MDN5214982.1"/>
    </source>
</evidence>
<dbReference type="SUPFAM" id="SSF90123">
    <property type="entry name" value="ABC transporter transmembrane region"/>
    <property type="match status" value="1"/>
</dbReference>
<keyword evidence="2 7" id="KW-0812">Transmembrane</keyword>
<dbReference type="InterPro" id="IPR039421">
    <property type="entry name" value="Type_1_exporter"/>
</dbReference>
<dbReference type="Proteomes" id="UP001172083">
    <property type="component" value="Unassembled WGS sequence"/>
</dbReference>
<reference evidence="10" key="1">
    <citation type="submission" date="2023-06" db="EMBL/GenBank/DDBJ databases">
        <title>Genomic of Agaribacillus aureum.</title>
        <authorList>
            <person name="Wang G."/>
        </authorList>
    </citation>
    <scope>NUCLEOTIDE SEQUENCE</scope>
    <source>
        <strain evidence="10">BMA12</strain>
    </source>
</reference>
<feature type="transmembrane region" description="Helical" evidence="7">
    <location>
        <begin position="51"/>
        <end position="73"/>
    </location>
</feature>
<keyword evidence="11" id="KW-1185">Reference proteome</keyword>
<dbReference type="InterPro" id="IPR036640">
    <property type="entry name" value="ABC1_TM_sf"/>
</dbReference>
<dbReference type="Pfam" id="PF00005">
    <property type="entry name" value="ABC_tran"/>
    <property type="match status" value="1"/>
</dbReference>
<feature type="transmembrane region" description="Helical" evidence="7">
    <location>
        <begin position="242"/>
        <end position="261"/>
    </location>
</feature>
<dbReference type="Gene3D" id="3.40.50.300">
    <property type="entry name" value="P-loop containing nucleotide triphosphate hydrolases"/>
    <property type="match status" value="1"/>
</dbReference>
<evidence type="ECO:0000259" key="8">
    <source>
        <dbReference type="PROSITE" id="PS50893"/>
    </source>
</evidence>
<feature type="transmembrane region" description="Helical" evidence="7">
    <location>
        <begin position="135"/>
        <end position="154"/>
    </location>
</feature>
<keyword evidence="3" id="KW-0547">Nucleotide-binding</keyword>
<evidence type="ECO:0000256" key="1">
    <source>
        <dbReference type="ARBA" id="ARBA00004651"/>
    </source>
</evidence>
<dbReference type="Pfam" id="PF00664">
    <property type="entry name" value="ABC_membrane"/>
    <property type="match status" value="1"/>
</dbReference>
<evidence type="ECO:0000256" key="7">
    <source>
        <dbReference type="SAM" id="Phobius"/>
    </source>
</evidence>
<dbReference type="PROSITE" id="PS50929">
    <property type="entry name" value="ABC_TM1F"/>
    <property type="match status" value="1"/>
</dbReference>
<evidence type="ECO:0000313" key="11">
    <source>
        <dbReference type="Proteomes" id="UP001172083"/>
    </source>
</evidence>
<accession>A0ABT8LDD9</accession>
<keyword evidence="4 10" id="KW-0067">ATP-binding</keyword>
<proteinExistence type="predicted"/>
<dbReference type="Gene3D" id="1.20.1560.10">
    <property type="entry name" value="ABC transporter type 1, transmembrane domain"/>
    <property type="match status" value="1"/>
</dbReference>
<name>A0ABT8LDD9_9BACT</name>